<dbReference type="PANTHER" id="PTHR11360:SF284">
    <property type="entry name" value="EG:103B4.3 PROTEIN-RELATED"/>
    <property type="match status" value="1"/>
</dbReference>
<dbReference type="Pfam" id="PF07690">
    <property type="entry name" value="MFS_1"/>
    <property type="match status" value="2"/>
</dbReference>
<name>A0AAV4HRK8_9GAST</name>
<accession>A0AAV4HRK8</accession>
<gene>
    <name evidence="5" type="ORF">ElyMa_001066000</name>
</gene>
<feature type="region of interest" description="Disordered" evidence="2">
    <location>
        <begin position="226"/>
        <end position="277"/>
    </location>
</feature>
<keyword evidence="6" id="KW-1185">Reference proteome</keyword>
<dbReference type="Gene3D" id="1.20.1250.20">
    <property type="entry name" value="MFS general substrate transporter like domains"/>
    <property type="match status" value="2"/>
</dbReference>
<evidence type="ECO:0000256" key="3">
    <source>
        <dbReference type="SAM" id="Phobius"/>
    </source>
</evidence>
<evidence type="ECO:0000313" key="5">
    <source>
        <dbReference type="EMBL" id="GFS00205.1"/>
    </source>
</evidence>
<dbReference type="GO" id="GO:0016020">
    <property type="term" value="C:membrane"/>
    <property type="evidence" value="ECO:0007669"/>
    <property type="project" value="UniProtKB-SubCell"/>
</dbReference>
<feature type="transmembrane region" description="Helical" evidence="3">
    <location>
        <begin position="121"/>
        <end position="141"/>
    </location>
</feature>
<dbReference type="InterPro" id="IPR050327">
    <property type="entry name" value="Proton-linked_MCT"/>
</dbReference>
<dbReference type="InterPro" id="IPR011701">
    <property type="entry name" value="MFS"/>
</dbReference>
<keyword evidence="3" id="KW-0812">Transmembrane</keyword>
<feature type="transmembrane region" description="Helical" evidence="3">
    <location>
        <begin position="29"/>
        <end position="51"/>
    </location>
</feature>
<keyword evidence="3" id="KW-1133">Transmembrane helix</keyword>
<organism evidence="5 6">
    <name type="scientific">Elysia marginata</name>
    <dbReference type="NCBI Taxonomy" id="1093978"/>
    <lineage>
        <taxon>Eukaryota</taxon>
        <taxon>Metazoa</taxon>
        <taxon>Spiralia</taxon>
        <taxon>Lophotrochozoa</taxon>
        <taxon>Mollusca</taxon>
        <taxon>Gastropoda</taxon>
        <taxon>Heterobranchia</taxon>
        <taxon>Euthyneura</taxon>
        <taxon>Panpulmonata</taxon>
        <taxon>Sacoglossa</taxon>
        <taxon>Placobranchoidea</taxon>
        <taxon>Plakobranchidae</taxon>
        <taxon>Elysia</taxon>
    </lineage>
</organism>
<evidence type="ECO:0000313" key="6">
    <source>
        <dbReference type="Proteomes" id="UP000762676"/>
    </source>
</evidence>
<keyword evidence="3" id="KW-0472">Membrane</keyword>
<feature type="transmembrane region" description="Helical" evidence="3">
    <location>
        <begin position="94"/>
        <end position="115"/>
    </location>
</feature>
<dbReference type="InterPro" id="IPR020846">
    <property type="entry name" value="MFS_dom"/>
</dbReference>
<feature type="transmembrane region" description="Helical" evidence="3">
    <location>
        <begin position="451"/>
        <end position="472"/>
    </location>
</feature>
<dbReference type="EMBL" id="BMAT01002150">
    <property type="protein sequence ID" value="GFS00205.1"/>
    <property type="molecule type" value="Genomic_DNA"/>
</dbReference>
<comment type="subcellular location">
    <subcellularLocation>
        <location evidence="1">Membrane</location>
        <topology evidence="1">Multi-pass membrane protein</topology>
    </subcellularLocation>
</comment>
<dbReference type="PROSITE" id="PS50850">
    <property type="entry name" value="MFS"/>
    <property type="match status" value="1"/>
</dbReference>
<sequence length="565" mass="60934">MRRRSTRLQAMKIVSVCSSPLSSALTNRYGCRVVTIAGAIVASAGFVMSVWAPNHYYLYLTSGVMAGIGFGLIYLPAIVCVAQYFEKKRSFATGLAVCGSGFGTFVLAPVCKLLIEEYGWRGAMLLLGGFTLNIVVCGIIFRPLEADGAGDKDKGDAEEALKEEEVHLLVNGGPGERDQRESGGAGDAGKPMTAREGMEIISSLQELHALPKGTARLVDSQCDTSATAKTKHSSESACNHAGDSSSKRKQQPSSSSNEADESFQKPRTFSEPFADHVPMIDVTAENSLSSKNKSTAANGSSNIAQISASQCLSPTRAGNNALDIAMLARSDGALHHRLMVNPRDDASGSRPGSKHASKVHLAPLQRKDIFYSGNLLNIPLYRSQPDIYHKQVASSSRSSSVDHRGMLSRTRIDEINNLKERQEKTRGSGVWAELVYTLKDMMSMELLKNPVFLMFGVSNFFTSIGFNMPFIFLPDRAEVAGIDKNRAALLLSVIGIANTVGRMVFGYLSDRPWVNRLWLYNSALAVCGVATAISPSAGGSYEMLVAYAAVFGLFIGMRSGPRIDI</sequence>
<reference evidence="5 6" key="1">
    <citation type="journal article" date="2021" name="Elife">
        <title>Chloroplast acquisition without the gene transfer in kleptoplastic sea slugs, Plakobranchus ocellatus.</title>
        <authorList>
            <person name="Maeda T."/>
            <person name="Takahashi S."/>
            <person name="Yoshida T."/>
            <person name="Shimamura S."/>
            <person name="Takaki Y."/>
            <person name="Nagai Y."/>
            <person name="Toyoda A."/>
            <person name="Suzuki Y."/>
            <person name="Arimoto A."/>
            <person name="Ishii H."/>
            <person name="Satoh N."/>
            <person name="Nishiyama T."/>
            <person name="Hasebe M."/>
            <person name="Maruyama T."/>
            <person name="Minagawa J."/>
            <person name="Obokata J."/>
            <person name="Shigenobu S."/>
        </authorList>
    </citation>
    <scope>NUCLEOTIDE SEQUENCE [LARGE SCALE GENOMIC DNA]</scope>
</reference>
<feature type="transmembrane region" description="Helical" evidence="3">
    <location>
        <begin position="543"/>
        <end position="560"/>
    </location>
</feature>
<dbReference type="SUPFAM" id="SSF103473">
    <property type="entry name" value="MFS general substrate transporter"/>
    <property type="match status" value="1"/>
</dbReference>
<evidence type="ECO:0000259" key="4">
    <source>
        <dbReference type="PROSITE" id="PS50850"/>
    </source>
</evidence>
<evidence type="ECO:0000256" key="2">
    <source>
        <dbReference type="SAM" id="MobiDB-lite"/>
    </source>
</evidence>
<protein>
    <submittedName>
        <fullName evidence="5">Monocarboxylate transporter 12</fullName>
    </submittedName>
</protein>
<proteinExistence type="predicted"/>
<feature type="transmembrane region" description="Helical" evidence="3">
    <location>
        <begin position="57"/>
        <end position="82"/>
    </location>
</feature>
<dbReference type="InterPro" id="IPR036259">
    <property type="entry name" value="MFS_trans_sf"/>
</dbReference>
<dbReference type="Proteomes" id="UP000762676">
    <property type="component" value="Unassembled WGS sequence"/>
</dbReference>
<dbReference type="AlphaFoldDB" id="A0AAV4HRK8"/>
<comment type="caution">
    <text evidence="5">The sequence shown here is derived from an EMBL/GenBank/DDBJ whole genome shotgun (WGS) entry which is preliminary data.</text>
</comment>
<feature type="region of interest" description="Disordered" evidence="2">
    <location>
        <begin position="168"/>
        <end position="192"/>
    </location>
</feature>
<evidence type="ECO:0000256" key="1">
    <source>
        <dbReference type="ARBA" id="ARBA00004141"/>
    </source>
</evidence>
<dbReference type="PANTHER" id="PTHR11360">
    <property type="entry name" value="MONOCARBOXYLATE TRANSPORTER"/>
    <property type="match status" value="1"/>
</dbReference>
<dbReference type="GO" id="GO:0008028">
    <property type="term" value="F:monocarboxylic acid transmembrane transporter activity"/>
    <property type="evidence" value="ECO:0007669"/>
    <property type="project" value="TreeGrafter"/>
</dbReference>
<feature type="domain" description="Major facilitator superfamily (MFS) profile" evidence="4">
    <location>
        <begin position="451"/>
        <end position="565"/>
    </location>
</feature>
<feature type="transmembrane region" description="Helical" evidence="3">
    <location>
        <begin position="487"/>
        <end position="505"/>
    </location>
</feature>
<feature type="transmembrane region" description="Helical" evidence="3">
    <location>
        <begin position="517"/>
        <end position="537"/>
    </location>
</feature>